<dbReference type="InterPro" id="IPR045570">
    <property type="entry name" value="Metalloprtase-TldD/E_cen_dom"/>
</dbReference>
<dbReference type="InterPro" id="IPR047657">
    <property type="entry name" value="PmbA"/>
</dbReference>
<reference evidence="5 6" key="1">
    <citation type="submission" date="2024-06" db="EMBL/GenBank/DDBJ databases">
        <title>Sorghum-associated microbial communities from plants grown in Nebraska, USA.</title>
        <authorList>
            <person name="Schachtman D."/>
        </authorList>
    </citation>
    <scope>NUCLEOTIDE SEQUENCE [LARGE SCALE GENOMIC DNA]</scope>
    <source>
        <strain evidence="5 6">2814</strain>
    </source>
</reference>
<dbReference type="SUPFAM" id="SSF111283">
    <property type="entry name" value="Putative modulator of DNA gyrase, PmbA/TldD"/>
    <property type="match status" value="1"/>
</dbReference>
<dbReference type="InterPro" id="IPR002510">
    <property type="entry name" value="Metalloprtase-TldD/E_N"/>
</dbReference>
<dbReference type="Pfam" id="PF01523">
    <property type="entry name" value="PmbA_TldD_1st"/>
    <property type="match status" value="1"/>
</dbReference>
<dbReference type="Proteomes" id="UP001549313">
    <property type="component" value="Unassembled WGS sequence"/>
</dbReference>
<dbReference type="PANTHER" id="PTHR43421">
    <property type="entry name" value="METALLOPROTEASE PMBA"/>
    <property type="match status" value="1"/>
</dbReference>
<feature type="domain" description="Metalloprotease TldD/E N-terminal" evidence="2">
    <location>
        <begin position="27"/>
        <end position="90"/>
    </location>
</feature>
<dbReference type="Pfam" id="PF19290">
    <property type="entry name" value="PmbA_TldD_2nd"/>
    <property type="match status" value="1"/>
</dbReference>
<dbReference type="EMBL" id="JBEPTF010000004">
    <property type="protein sequence ID" value="MET4685000.1"/>
    <property type="molecule type" value="Genomic_DNA"/>
</dbReference>
<evidence type="ECO:0000259" key="3">
    <source>
        <dbReference type="Pfam" id="PF19289"/>
    </source>
</evidence>
<evidence type="ECO:0000313" key="5">
    <source>
        <dbReference type="EMBL" id="MET4685000.1"/>
    </source>
</evidence>
<dbReference type="Gene3D" id="3.30.2290.10">
    <property type="entry name" value="PmbA/TldD superfamily"/>
    <property type="match status" value="1"/>
</dbReference>
<proteinExistence type="inferred from homology"/>
<comment type="caution">
    <text evidence="5">The sequence shown here is derived from an EMBL/GenBank/DDBJ whole genome shotgun (WGS) entry which is preliminary data.</text>
</comment>
<keyword evidence="6" id="KW-1185">Reference proteome</keyword>
<dbReference type="InterPro" id="IPR035068">
    <property type="entry name" value="TldD/PmbA_N"/>
</dbReference>
<gene>
    <name evidence="5" type="ORF">ABIE19_002949</name>
</gene>
<sequence length="448" mass="46572">MSDKTPSPDMLHDLVAAALKAGADAVEAVSARRATLSVGVRNAALEEVEQEEARDLGLRVFIGRRQATVSASDLSDATRARLVERAVAMARLAPEDPYAALAPQDRLAAAPHADLDLFDPSERTAEALEAVAAEAEAAALAVAGVSKSEGGHAAWSTSEWRLVTSHGFDGRHRGSAFSAGVGVIAEKDGAMERGGESRTVRHLSDLPDARSLGLKAGERAIARVGARKIASGAAPVIFENRIATQVLSPLLGAISGPAVARGSSFLKDRLGQAVLPSGVDLIDDPFRPRGLGSTPFDDEGVAVERREIVRDGVLTTWLLNTASAAQLGLASTGHASRGLAGPAGVSTHNLHLAPGEGDLDALMAQAGTGLLITSMFGPSLNGNTGDWSAGVSGFWFEKGERAYPVNEVTVAGNLIDLYARLQRGSDLEFRGAFNSPSLLFDKVAIAGK</sequence>
<dbReference type="Pfam" id="PF19289">
    <property type="entry name" value="PmbA_TldD_3rd"/>
    <property type="match status" value="1"/>
</dbReference>
<evidence type="ECO:0000259" key="4">
    <source>
        <dbReference type="Pfam" id="PF19290"/>
    </source>
</evidence>
<dbReference type="InterPro" id="IPR045569">
    <property type="entry name" value="Metalloprtase-TldD/E_C"/>
</dbReference>
<comment type="similarity">
    <text evidence="1">Belongs to the peptidase U62 family.</text>
</comment>
<feature type="domain" description="Metalloprotease TldD/E C-terminal" evidence="3">
    <location>
        <begin position="231"/>
        <end position="447"/>
    </location>
</feature>
<evidence type="ECO:0000259" key="2">
    <source>
        <dbReference type="Pfam" id="PF01523"/>
    </source>
</evidence>
<feature type="domain" description="Metalloprotease TldD/E central" evidence="4">
    <location>
        <begin position="119"/>
        <end position="223"/>
    </location>
</feature>
<protein>
    <submittedName>
        <fullName evidence="5">PmbA protein</fullName>
    </submittedName>
</protein>
<evidence type="ECO:0000256" key="1">
    <source>
        <dbReference type="ARBA" id="ARBA00005836"/>
    </source>
</evidence>
<evidence type="ECO:0000313" key="6">
    <source>
        <dbReference type="Proteomes" id="UP001549313"/>
    </source>
</evidence>
<dbReference type="PANTHER" id="PTHR43421:SF1">
    <property type="entry name" value="METALLOPROTEASE PMBA"/>
    <property type="match status" value="1"/>
</dbReference>
<dbReference type="InterPro" id="IPR036059">
    <property type="entry name" value="TldD/PmbA_sf"/>
</dbReference>
<organism evidence="5 6">
    <name type="scientific">Brevundimonas faecalis</name>
    <dbReference type="NCBI Taxonomy" id="947378"/>
    <lineage>
        <taxon>Bacteria</taxon>
        <taxon>Pseudomonadati</taxon>
        <taxon>Pseudomonadota</taxon>
        <taxon>Alphaproteobacteria</taxon>
        <taxon>Caulobacterales</taxon>
        <taxon>Caulobacteraceae</taxon>
        <taxon>Brevundimonas</taxon>
    </lineage>
</organism>
<name>A0ABV2REX6_9CAUL</name>
<accession>A0ABV2REX6</accession>
<dbReference type="RefSeq" id="WP_354089961.1">
    <property type="nucleotide sequence ID" value="NZ_JBEPTF010000004.1"/>
</dbReference>